<dbReference type="GO" id="GO:0043161">
    <property type="term" value="P:proteasome-mediated ubiquitin-dependent protein catabolic process"/>
    <property type="evidence" value="ECO:0007669"/>
    <property type="project" value="TreeGrafter"/>
</dbReference>
<dbReference type="Gene3D" id="3.10.20.90">
    <property type="entry name" value="Phosphatidylinositol 3-kinase Catalytic Subunit, Chain A, domain 1"/>
    <property type="match status" value="1"/>
</dbReference>
<dbReference type="SMART" id="SM00213">
    <property type="entry name" value="UBQ"/>
    <property type="match status" value="1"/>
</dbReference>
<protein>
    <submittedName>
        <fullName evidence="3">Ubiquitin-like protein</fullName>
    </submittedName>
</protein>
<dbReference type="PANTHER" id="PTHR10621">
    <property type="entry name" value="UV EXCISION REPAIR PROTEIN RAD23"/>
    <property type="match status" value="1"/>
</dbReference>
<sequence>MADQAEVAFLRVYLNTLTAQPIIYTNEYQQPPQNSLKKVPILQISVPTPPRRSASTSGASTSGSASSSGITLTFKSLKPPASYTLSDVDPADSILALKQRLESSPNGPPVAAQRLLLKGKALADAKLVKEYPISDGDTINLVLKPTPAPAPTPTTTDTDITMTDAPSNLTPGGPTDRPVKSAAEAAAHPRRHTRIPSVVLSPAESPSTSPGASTTDITLTTARDITLTLDADADHAGLPSEEISTYHAKLAEPEFWKALLEFLNSSFPSAPDAARAWEDFLRASKNTLTASEVARIRDTVGVSGMAGT</sequence>
<accession>A0A8H7CQC2</accession>
<dbReference type="PANTHER" id="PTHR10621:SF0">
    <property type="entry name" value="UV EXCISION REPAIR PROTEIN RAD23"/>
    <property type="match status" value="1"/>
</dbReference>
<dbReference type="InterPro" id="IPR029071">
    <property type="entry name" value="Ubiquitin-like_domsf"/>
</dbReference>
<dbReference type="GO" id="GO:0070628">
    <property type="term" value="F:proteasome binding"/>
    <property type="evidence" value="ECO:0007669"/>
    <property type="project" value="TreeGrafter"/>
</dbReference>
<dbReference type="Proteomes" id="UP000623467">
    <property type="component" value="Unassembled WGS sequence"/>
</dbReference>
<proteinExistence type="predicted"/>
<evidence type="ECO:0000259" key="2">
    <source>
        <dbReference type="PROSITE" id="PS50053"/>
    </source>
</evidence>
<reference evidence="3" key="1">
    <citation type="submission" date="2020-05" db="EMBL/GenBank/DDBJ databases">
        <title>Mycena genomes resolve the evolution of fungal bioluminescence.</title>
        <authorList>
            <person name="Tsai I.J."/>
        </authorList>
    </citation>
    <scope>NUCLEOTIDE SEQUENCE</scope>
    <source>
        <strain evidence="3">160909Yilan</strain>
    </source>
</reference>
<dbReference type="GO" id="GO:0031593">
    <property type="term" value="F:polyubiquitin modification-dependent protein binding"/>
    <property type="evidence" value="ECO:0007669"/>
    <property type="project" value="TreeGrafter"/>
</dbReference>
<feature type="region of interest" description="Disordered" evidence="1">
    <location>
        <begin position="144"/>
        <end position="191"/>
    </location>
</feature>
<dbReference type="GO" id="GO:0005654">
    <property type="term" value="C:nucleoplasm"/>
    <property type="evidence" value="ECO:0007669"/>
    <property type="project" value="TreeGrafter"/>
</dbReference>
<comment type="caution">
    <text evidence="3">The sequence shown here is derived from an EMBL/GenBank/DDBJ whole genome shotgun (WGS) entry which is preliminary data.</text>
</comment>
<dbReference type="SUPFAM" id="SSF54236">
    <property type="entry name" value="Ubiquitin-like"/>
    <property type="match status" value="1"/>
</dbReference>
<dbReference type="Pfam" id="PF00240">
    <property type="entry name" value="ubiquitin"/>
    <property type="match status" value="1"/>
</dbReference>
<evidence type="ECO:0000313" key="3">
    <source>
        <dbReference type="EMBL" id="KAF7344366.1"/>
    </source>
</evidence>
<feature type="region of interest" description="Disordered" evidence="1">
    <location>
        <begin position="47"/>
        <end position="69"/>
    </location>
</feature>
<name>A0A8H7CQC2_9AGAR</name>
<feature type="compositionally biased region" description="Low complexity" evidence="1">
    <location>
        <begin position="153"/>
        <end position="166"/>
    </location>
</feature>
<dbReference type="GO" id="GO:0043130">
    <property type="term" value="F:ubiquitin binding"/>
    <property type="evidence" value="ECO:0007669"/>
    <property type="project" value="TreeGrafter"/>
</dbReference>
<keyword evidence="4" id="KW-1185">Reference proteome</keyword>
<feature type="compositionally biased region" description="Low complexity" evidence="1">
    <location>
        <begin position="53"/>
        <end position="69"/>
    </location>
</feature>
<dbReference type="OrthoDB" id="428577at2759"/>
<evidence type="ECO:0000313" key="4">
    <source>
        <dbReference type="Proteomes" id="UP000623467"/>
    </source>
</evidence>
<dbReference type="AlphaFoldDB" id="A0A8H7CQC2"/>
<dbReference type="InterPro" id="IPR000626">
    <property type="entry name" value="Ubiquitin-like_dom"/>
</dbReference>
<feature type="domain" description="Ubiquitin-like" evidence="2">
    <location>
        <begin position="70"/>
        <end position="148"/>
    </location>
</feature>
<gene>
    <name evidence="3" type="ORF">MSAN_01917600</name>
</gene>
<dbReference type="GO" id="GO:0005829">
    <property type="term" value="C:cytosol"/>
    <property type="evidence" value="ECO:0007669"/>
    <property type="project" value="TreeGrafter"/>
</dbReference>
<evidence type="ECO:0000256" key="1">
    <source>
        <dbReference type="SAM" id="MobiDB-lite"/>
    </source>
</evidence>
<organism evidence="3 4">
    <name type="scientific">Mycena sanguinolenta</name>
    <dbReference type="NCBI Taxonomy" id="230812"/>
    <lineage>
        <taxon>Eukaryota</taxon>
        <taxon>Fungi</taxon>
        <taxon>Dikarya</taxon>
        <taxon>Basidiomycota</taxon>
        <taxon>Agaricomycotina</taxon>
        <taxon>Agaricomycetes</taxon>
        <taxon>Agaricomycetidae</taxon>
        <taxon>Agaricales</taxon>
        <taxon>Marasmiineae</taxon>
        <taxon>Mycenaceae</taxon>
        <taxon>Mycena</taxon>
    </lineage>
</organism>
<dbReference type="PROSITE" id="PS50053">
    <property type="entry name" value="UBIQUITIN_2"/>
    <property type="match status" value="1"/>
</dbReference>
<dbReference type="EMBL" id="JACAZH010000021">
    <property type="protein sequence ID" value="KAF7344366.1"/>
    <property type="molecule type" value="Genomic_DNA"/>
</dbReference>